<keyword evidence="2" id="KW-0378">Hydrolase</keyword>
<dbReference type="Pfam" id="PF02902">
    <property type="entry name" value="Peptidase_C48"/>
    <property type="match status" value="1"/>
</dbReference>
<dbReference type="GO" id="GO:0006508">
    <property type="term" value="P:proteolysis"/>
    <property type="evidence" value="ECO:0007669"/>
    <property type="project" value="UniProtKB-KW"/>
</dbReference>
<evidence type="ECO:0000256" key="3">
    <source>
        <dbReference type="ARBA" id="ARBA00022807"/>
    </source>
</evidence>
<gene>
    <name evidence="5" type="ORF">PPENT_87.1.T0480135</name>
</gene>
<keyword evidence="3" id="KW-0788">Thiol protease</keyword>
<dbReference type="GO" id="GO:0000338">
    <property type="term" value="P:protein deneddylation"/>
    <property type="evidence" value="ECO:0007669"/>
    <property type="project" value="TreeGrafter"/>
</dbReference>
<evidence type="ECO:0000313" key="5">
    <source>
        <dbReference type="EMBL" id="CAD8167995.1"/>
    </source>
</evidence>
<dbReference type="GO" id="GO:0008234">
    <property type="term" value="F:cysteine-type peptidase activity"/>
    <property type="evidence" value="ECO:0007669"/>
    <property type="project" value="UniProtKB-KW"/>
</dbReference>
<dbReference type="GO" id="GO:0019784">
    <property type="term" value="F:deNEDDylase activity"/>
    <property type="evidence" value="ECO:0007669"/>
    <property type="project" value="InterPro"/>
</dbReference>
<accession>A0A8S1UTX4</accession>
<dbReference type="InterPro" id="IPR044613">
    <property type="entry name" value="Nep1/2-like"/>
</dbReference>
<keyword evidence="6" id="KW-1185">Reference proteome</keyword>
<dbReference type="PANTHER" id="PTHR46468:SF1">
    <property type="entry name" value="SENTRIN-SPECIFIC PROTEASE 8"/>
    <property type="match status" value="1"/>
</dbReference>
<evidence type="ECO:0000313" key="6">
    <source>
        <dbReference type="Proteomes" id="UP000689195"/>
    </source>
</evidence>
<name>A0A8S1UTX4_9CILI</name>
<feature type="domain" description="Ubiquitin-like protease family profile" evidence="4">
    <location>
        <begin position="38"/>
        <end position="280"/>
    </location>
</feature>
<dbReference type="InterPro" id="IPR003653">
    <property type="entry name" value="Peptidase_C48_C"/>
</dbReference>
<comment type="caution">
    <text evidence="5">The sequence shown here is derived from an EMBL/GenBank/DDBJ whole genome shotgun (WGS) entry which is preliminary data.</text>
</comment>
<protein>
    <recommendedName>
        <fullName evidence="4">Ubiquitin-like protease family profile domain-containing protein</fullName>
    </recommendedName>
</protein>
<dbReference type="AlphaFoldDB" id="A0A8S1UTX4"/>
<proteinExistence type="predicted"/>
<evidence type="ECO:0000256" key="1">
    <source>
        <dbReference type="ARBA" id="ARBA00022670"/>
    </source>
</evidence>
<evidence type="ECO:0000259" key="4">
    <source>
        <dbReference type="PROSITE" id="PS50600"/>
    </source>
</evidence>
<reference evidence="5" key="1">
    <citation type="submission" date="2021-01" db="EMBL/GenBank/DDBJ databases">
        <authorList>
            <consortium name="Genoscope - CEA"/>
            <person name="William W."/>
        </authorList>
    </citation>
    <scope>NUCLEOTIDE SEQUENCE</scope>
</reference>
<dbReference type="Proteomes" id="UP000689195">
    <property type="component" value="Unassembled WGS sequence"/>
</dbReference>
<organism evidence="5 6">
    <name type="scientific">Paramecium pentaurelia</name>
    <dbReference type="NCBI Taxonomy" id="43138"/>
    <lineage>
        <taxon>Eukaryota</taxon>
        <taxon>Sar</taxon>
        <taxon>Alveolata</taxon>
        <taxon>Ciliophora</taxon>
        <taxon>Intramacronucleata</taxon>
        <taxon>Oligohymenophorea</taxon>
        <taxon>Peniculida</taxon>
        <taxon>Parameciidae</taxon>
        <taxon>Paramecium</taxon>
    </lineage>
</organism>
<sequence>MTLKKIEDLQETHKIVYVHPINYRKYSMINERNSLYGVTIDFRFLEEILTNQYLASSHLLFYCNLFRHAYQNIKIAIAQCYFFAEYMEASTKQIDNSMLDTQLFAKNYDIDHKTDQLNQKSSSELQNQITITQNQGVNNITSNNKQWTFQVTNITVVKNNPLQNKEKYNVSKLETLLTQMASQNDLKDIQSLNQQEYLFFPINQQNNHWISLIICLKEKKIRYFDSYNSHTNQDIIKAAMEILKFIGVTMPSEYTISTHYNKQDNGFDCGIFTLISLLYTYQRLPYNYNQQLVTKYRQSILYNFAIVGSQIQVNQELLEKIIQLSML</sequence>
<dbReference type="PROSITE" id="PS50600">
    <property type="entry name" value="ULP_PROTEASE"/>
    <property type="match status" value="1"/>
</dbReference>
<dbReference type="PANTHER" id="PTHR46468">
    <property type="entry name" value="SENTRIN-SPECIFIC PROTEASE 8"/>
    <property type="match status" value="1"/>
</dbReference>
<evidence type="ECO:0000256" key="2">
    <source>
        <dbReference type="ARBA" id="ARBA00022801"/>
    </source>
</evidence>
<dbReference type="OrthoDB" id="307141at2759"/>
<keyword evidence="1" id="KW-0645">Protease</keyword>
<dbReference type="EMBL" id="CAJJDO010000048">
    <property type="protein sequence ID" value="CAD8167995.1"/>
    <property type="molecule type" value="Genomic_DNA"/>
</dbReference>